<dbReference type="Pfam" id="PF12146">
    <property type="entry name" value="Hydrolase_4"/>
    <property type="match status" value="1"/>
</dbReference>
<comment type="similarity">
    <text evidence="8">Belongs to the AB hydrolase superfamily. ABHD17 family.</text>
</comment>
<dbReference type="EC" id="3.1.2.22" evidence="2"/>
<dbReference type="FunFam" id="3.40.50.1820:FF:000008">
    <property type="entry name" value="Alpha/beta hydrolase domain-containing protein 17B"/>
    <property type="match status" value="1"/>
</dbReference>
<keyword evidence="5" id="KW-0472">Membrane</keyword>
<dbReference type="GO" id="GO:0010008">
    <property type="term" value="C:endosome membrane"/>
    <property type="evidence" value="ECO:0007669"/>
    <property type="project" value="TreeGrafter"/>
</dbReference>
<dbReference type="InterPro" id="IPR029058">
    <property type="entry name" value="AB_hydrolase_fold"/>
</dbReference>
<dbReference type="InterPro" id="IPR022742">
    <property type="entry name" value="Hydrolase_4"/>
</dbReference>
<evidence type="ECO:0000256" key="6">
    <source>
        <dbReference type="ARBA" id="ARBA00023139"/>
    </source>
</evidence>
<proteinExistence type="inferred from homology"/>
<dbReference type="EMBL" id="CAJNOJ010000077">
    <property type="protein sequence ID" value="CAF1049352.1"/>
    <property type="molecule type" value="Genomic_DNA"/>
</dbReference>
<gene>
    <name evidence="12" type="ORF">EDS130_LOCUS17346</name>
</gene>
<evidence type="ECO:0000256" key="7">
    <source>
        <dbReference type="ARBA" id="ARBA00023288"/>
    </source>
</evidence>
<sequence length="363" mass="40182">MVFSISDARTMNSLSIRDLCSLFCCPPLPSYIAAKLAFLPPDATYSLIVTDNSTTANGNSDQSTVPTITKKSPAESSLNLRYTIHFSEKAEWQHSPTEITKIEPYFVTTSRRNQIACIYVKCTANPKYYILFSHGNAVDLGQMSSFFIVLGARLQCNIFSYDYSGYGASQGKASEKNMYADIEAAYNSIKQRYQIPSSKIILYGQSIGTVPTIDLASRINDCCVACVLHSPLTSGMRVAFPETKRTWCCDAFPSIDKIHRIHTIVLIIHGTEDDVIDVSHGFALYNRIQIQHQAEPLWLDGAGHNDIEAHGQYVERLLRLIDVDIPQTYLKKQQTEQPASASTPTVLASTLIIPSSSTTNGTN</sequence>
<dbReference type="AlphaFoldDB" id="A0A814KBX6"/>
<evidence type="ECO:0000256" key="10">
    <source>
        <dbReference type="ARBA" id="ARBA00047337"/>
    </source>
</evidence>
<keyword evidence="6" id="KW-0564">Palmitate</keyword>
<dbReference type="OrthoDB" id="446723at2759"/>
<evidence type="ECO:0000313" key="12">
    <source>
        <dbReference type="EMBL" id="CAF1049352.1"/>
    </source>
</evidence>
<dbReference type="GO" id="GO:0008474">
    <property type="term" value="F:palmitoyl-(protein) hydrolase activity"/>
    <property type="evidence" value="ECO:0007669"/>
    <property type="project" value="UniProtKB-EC"/>
</dbReference>
<dbReference type="PANTHER" id="PTHR12277:SF81">
    <property type="entry name" value="PROTEIN ABHD13"/>
    <property type="match status" value="1"/>
</dbReference>
<comment type="caution">
    <text evidence="12">The sequence shown here is derived from an EMBL/GenBank/DDBJ whole genome shotgun (WGS) entry which is preliminary data.</text>
</comment>
<reference evidence="12" key="1">
    <citation type="submission" date="2021-02" db="EMBL/GenBank/DDBJ databases">
        <authorList>
            <person name="Nowell W R."/>
        </authorList>
    </citation>
    <scope>NUCLEOTIDE SEQUENCE</scope>
</reference>
<feature type="domain" description="Serine aminopeptidase S33" evidence="11">
    <location>
        <begin position="125"/>
        <end position="235"/>
    </location>
</feature>
<comment type="subcellular location">
    <subcellularLocation>
        <location evidence="1">Cell membrane</location>
    </subcellularLocation>
    <subcellularLocation>
        <location evidence="9">Endomembrane system</location>
        <topology evidence="9">Lipid-anchor</topology>
        <orientation evidence="9">Cytoplasmic side</orientation>
    </subcellularLocation>
</comment>
<comment type="catalytic activity">
    <reaction evidence="10">
        <text>S-hexadecanoyl-L-cysteinyl-[protein] + H2O = L-cysteinyl-[protein] + hexadecanoate + H(+)</text>
        <dbReference type="Rhea" id="RHEA:19233"/>
        <dbReference type="Rhea" id="RHEA-COMP:10131"/>
        <dbReference type="Rhea" id="RHEA-COMP:11032"/>
        <dbReference type="ChEBI" id="CHEBI:7896"/>
        <dbReference type="ChEBI" id="CHEBI:15377"/>
        <dbReference type="ChEBI" id="CHEBI:15378"/>
        <dbReference type="ChEBI" id="CHEBI:29950"/>
        <dbReference type="ChEBI" id="CHEBI:74151"/>
        <dbReference type="EC" id="3.1.2.22"/>
    </reaction>
</comment>
<keyword evidence="7" id="KW-0449">Lipoprotein</keyword>
<name>A0A814KBX6_ADIRI</name>
<dbReference type="Proteomes" id="UP000663852">
    <property type="component" value="Unassembled WGS sequence"/>
</dbReference>
<dbReference type="PANTHER" id="PTHR12277">
    <property type="entry name" value="ALPHA/BETA HYDROLASE DOMAIN-CONTAINING PROTEIN"/>
    <property type="match status" value="1"/>
</dbReference>
<keyword evidence="4" id="KW-0378">Hydrolase</keyword>
<dbReference type="GO" id="GO:0005886">
    <property type="term" value="C:plasma membrane"/>
    <property type="evidence" value="ECO:0007669"/>
    <property type="project" value="UniProtKB-SubCell"/>
</dbReference>
<evidence type="ECO:0000256" key="4">
    <source>
        <dbReference type="ARBA" id="ARBA00022801"/>
    </source>
</evidence>
<evidence type="ECO:0000256" key="9">
    <source>
        <dbReference type="ARBA" id="ARBA00046278"/>
    </source>
</evidence>
<evidence type="ECO:0000256" key="2">
    <source>
        <dbReference type="ARBA" id="ARBA00012423"/>
    </source>
</evidence>
<evidence type="ECO:0000256" key="3">
    <source>
        <dbReference type="ARBA" id="ARBA00022475"/>
    </source>
</evidence>
<evidence type="ECO:0000256" key="1">
    <source>
        <dbReference type="ARBA" id="ARBA00004236"/>
    </source>
</evidence>
<evidence type="ECO:0000313" key="13">
    <source>
        <dbReference type="Proteomes" id="UP000663852"/>
    </source>
</evidence>
<organism evidence="12 13">
    <name type="scientific">Adineta ricciae</name>
    <name type="common">Rotifer</name>
    <dbReference type="NCBI Taxonomy" id="249248"/>
    <lineage>
        <taxon>Eukaryota</taxon>
        <taxon>Metazoa</taxon>
        <taxon>Spiralia</taxon>
        <taxon>Gnathifera</taxon>
        <taxon>Rotifera</taxon>
        <taxon>Eurotatoria</taxon>
        <taxon>Bdelloidea</taxon>
        <taxon>Adinetida</taxon>
        <taxon>Adinetidae</taxon>
        <taxon>Adineta</taxon>
    </lineage>
</organism>
<dbReference type="Gene3D" id="3.40.50.1820">
    <property type="entry name" value="alpha/beta hydrolase"/>
    <property type="match status" value="1"/>
</dbReference>
<protein>
    <recommendedName>
        <fullName evidence="2">palmitoyl-protein hydrolase</fullName>
        <ecNumber evidence="2">3.1.2.22</ecNumber>
    </recommendedName>
</protein>
<accession>A0A814KBX6</accession>
<keyword evidence="3" id="KW-1003">Cell membrane</keyword>
<evidence type="ECO:0000259" key="11">
    <source>
        <dbReference type="Pfam" id="PF12146"/>
    </source>
</evidence>
<evidence type="ECO:0000256" key="5">
    <source>
        <dbReference type="ARBA" id="ARBA00023136"/>
    </source>
</evidence>
<dbReference type="SUPFAM" id="SSF53474">
    <property type="entry name" value="alpha/beta-Hydrolases"/>
    <property type="match status" value="1"/>
</dbReference>
<evidence type="ECO:0000256" key="8">
    <source>
        <dbReference type="ARBA" id="ARBA00038397"/>
    </source>
</evidence>